<proteinExistence type="predicted"/>
<dbReference type="EMBL" id="PZQS01000012">
    <property type="protein sequence ID" value="PVD21175.1"/>
    <property type="molecule type" value="Genomic_DNA"/>
</dbReference>
<protein>
    <submittedName>
        <fullName evidence="2">Uncharacterized protein</fullName>
    </submittedName>
</protein>
<keyword evidence="3" id="KW-1185">Reference proteome</keyword>
<sequence length="139" mass="15320">MYASMSHGRRAIAYPRGRISYLPNVGSRPGRHVYPEHFGWSNSSRYTPSRDALNIDALFNLFEYGNVPAREPNATRPSSTTTPASELRMRGDEFGKMKDSRLSRSLTCDRCSCESRLGQGARLKGAAGAVCKAPSRGPH</sequence>
<feature type="region of interest" description="Disordered" evidence="1">
    <location>
        <begin position="69"/>
        <end position="98"/>
    </location>
</feature>
<evidence type="ECO:0000256" key="1">
    <source>
        <dbReference type="SAM" id="MobiDB-lite"/>
    </source>
</evidence>
<organism evidence="2 3">
    <name type="scientific">Pomacea canaliculata</name>
    <name type="common">Golden apple snail</name>
    <dbReference type="NCBI Taxonomy" id="400727"/>
    <lineage>
        <taxon>Eukaryota</taxon>
        <taxon>Metazoa</taxon>
        <taxon>Spiralia</taxon>
        <taxon>Lophotrochozoa</taxon>
        <taxon>Mollusca</taxon>
        <taxon>Gastropoda</taxon>
        <taxon>Caenogastropoda</taxon>
        <taxon>Architaenioglossa</taxon>
        <taxon>Ampullarioidea</taxon>
        <taxon>Ampullariidae</taxon>
        <taxon>Pomacea</taxon>
    </lineage>
</organism>
<feature type="compositionally biased region" description="Low complexity" evidence="1">
    <location>
        <begin position="74"/>
        <end position="85"/>
    </location>
</feature>
<accession>A0A2T7NJ42</accession>
<evidence type="ECO:0000313" key="3">
    <source>
        <dbReference type="Proteomes" id="UP000245119"/>
    </source>
</evidence>
<comment type="caution">
    <text evidence="2">The sequence shown here is derived from an EMBL/GenBank/DDBJ whole genome shotgun (WGS) entry which is preliminary data.</text>
</comment>
<gene>
    <name evidence="2" type="ORF">C0Q70_19342</name>
</gene>
<feature type="compositionally biased region" description="Basic and acidic residues" evidence="1">
    <location>
        <begin position="87"/>
        <end position="98"/>
    </location>
</feature>
<dbReference type="OrthoDB" id="437511at2759"/>
<dbReference type="AlphaFoldDB" id="A0A2T7NJ42"/>
<reference evidence="2 3" key="1">
    <citation type="submission" date="2018-04" db="EMBL/GenBank/DDBJ databases">
        <title>The genome of golden apple snail Pomacea canaliculata provides insight into stress tolerance and invasive adaptation.</title>
        <authorList>
            <person name="Liu C."/>
            <person name="Liu B."/>
            <person name="Ren Y."/>
            <person name="Zhang Y."/>
            <person name="Wang H."/>
            <person name="Li S."/>
            <person name="Jiang F."/>
            <person name="Yin L."/>
            <person name="Zhang G."/>
            <person name="Qian W."/>
            <person name="Fan W."/>
        </authorList>
    </citation>
    <scope>NUCLEOTIDE SEQUENCE [LARGE SCALE GENOMIC DNA]</scope>
    <source>
        <strain evidence="2">SZHN2017</strain>
        <tissue evidence="2">Muscle</tissue>
    </source>
</reference>
<name>A0A2T7NJ42_POMCA</name>
<dbReference type="Proteomes" id="UP000245119">
    <property type="component" value="Linkage Group LG12"/>
</dbReference>
<evidence type="ECO:0000313" key="2">
    <source>
        <dbReference type="EMBL" id="PVD21175.1"/>
    </source>
</evidence>